<proteinExistence type="predicted"/>
<dbReference type="GO" id="GO:0016301">
    <property type="term" value="F:kinase activity"/>
    <property type="evidence" value="ECO:0007669"/>
    <property type="project" value="UniProtKB-KW"/>
</dbReference>
<dbReference type="InterPro" id="IPR005467">
    <property type="entry name" value="His_kinase_dom"/>
</dbReference>
<dbReference type="SUPFAM" id="SSF55874">
    <property type="entry name" value="ATPase domain of HSP90 chaperone/DNA topoisomerase II/histidine kinase"/>
    <property type="match status" value="1"/>
</dbReference>
<dbReference type="InterPro" id="IPR004358">
    <property type="entry name" value="Sig_transdc_His_kin-like_C"/>
</dbReference>
<gene>
    <name evidence="9" type="ORF">PAPYR_2144</name>
</gene>
<dbReference type="InterPro" id="IPR011006">
    <property type="entry name" value="CheY-like_superfamily"/>
</dbReference>
<sequence length="1377" mass="142632">MSEALAGSGRLAARGRLHGHHHLACARRLSWLVGDILDFEKVKRGEIDLDFQSISVPHVARNVVQMLSLLFQQRGLALRDKSYNLLGNSLGHTVHGSLISARLSQDRRYVETTIADTGVGIPSDKLPAIFERFQRVKHDRAVKGQGGTGLGLSVTRDLVRLHGGRIYAASELDRGTEITFAMPVSYCPDCGRLAEQCQCPVPLLPAGVRARVPESPSCSDTGSTDDSGPAPKPVHPMETIEECGSPPPSPPTPQPQLPFSPPTPPPPPAFLAVPTEPRVASVSPSLGATTSPERSPSTPTTATEGGAEPGYAIPDERAQTPFLGHPVLIPLESQAPAHSPPRSPAREARECRRHTSPSIVVGQTAATAHRRRRHHSSSGPHGGHRAHSREGSGRAPAPATAPLEPVPAVAPNMRSEAEMDEIGATVEMLRGPSPPSPASSSPPLPGAAFDQAALLMAPAPDHVLPPPPCMRTPPLSPLFEAASRPSSREGGASPFITSYTMGRSPPSQGASPRPGSSVLYATAGGIPITDGFSLPSMPIGGPAVGGAGAGAGGGSAGLLSTSVSSAATTGGLMLRSDSALTVSTFGSGAPVMGAGGVAGAGAQAAPGLGVYLEPPAEPGPAAVPPPPPPALQVQPPLGGATPHYTRHRFPRAASAVLMVPGRAASEPAWRVAGGGGAGVGASPAGPAGGHHHHRSAQQPTSPPTSEAPSGTHSAGVAEAYEGAGGAGPAGGEEAEAGGGEPGGSSRASGATGGARKNSRNKRKIDRANWVLVCDDDPINIMVIRRYLSAEFHVVCFSNGFDVIRTLYREVPLPDDLPPPNCEQPLPADLPSGPPVVVVLDIMPLCSTHTTRDQPLCSTHTTRDQPLCSTHTTRDQSLCSTHTTRDQSLCSTHTTRDQSLCSYPRTPSPPLPMPHIGGFEVCTYLRRRFNRAELPVLFLSAASQARMIEEAFQAGGNAYIQKPIQRQELLAYVHLHCRMTRLFRHMLSSTGARLPLLTFMAGTQMPRDLQGGGPEAEQALDSALLSLDRLRRRLPLCRPTSAASAPPTPTSTTTSATPPPGEECPPLPPSASSTPQSSVPLEEPATLAAAAAMALPPRPPAGYAVWPMCCMICVDLRGWTDAVCAYSRQASRDLGLFWADLLAISKETGSFLDMSSTTGTTVFVWPLTSPGSSEPPSPAALQAAALRAVGVVRQAVDRAAALLATTEAPSPQPCIGCALMMGPLSLLALRVSNSTPRPQAPEGPVELLVAGVVCEWYMTGLAGPILTAGRSLAAYASRLTSGLLPPDMAAQLRTIAFSESGESPTPGTSATTSTTAIGGPPSPPLPPTPLPLPPMLITNAAAAEAIGPQAMPLTLYAPMIGVSVPCHVVVLRGGKETE</sequence>
<keyword evidence="10" id="KW-1185">Reference proteome</keyword>
<dbReference type="SMART" id="SM00387">
    <property type="entry name" value="HATPase_c"/>
    <property type="match status" value="1"/>
</dbReference>
<dbReference type="PROSITE" id="PS50109">
    <property type="entry name" value="HIS_KIN"/>
    <property type="match status" value="1"/>
</dbReference>
<keyword evidence="3" id="KW-0808">Transferase</keyword>
<dbReference type="PANTHER" id="PTHR43047:SF71">
    <property type="entry name" value="HISTIDINE KINASE CONTAINING CHEY-HOMOLOGOUS RECEIVER DOMAIN-RELATED"/>
    <property type="match status" value="1"/>
</dbReference>
<dbReference type="Gene3D" id="3.30.565.10">
    <property type="entry name" value="Histidine kinase-like ATPase, C-terminal domain"/>
    <property type="match status" value="1"/>
</dbReference>
<feature type="region of interest" description="Disordered" evidence="6">
    <location>
        <begin position="427"/>
        <end position="447"/>
    </location>
</feature>
<feature type="region of interest" description="Disordered" evidence="6">
    <location>
        <begin position="1297"/>
        <end position="1329"/>
    </location>
</feature>
<feature type="compositionally biased region" description="Low complexity" evidence="6">
    <location>
        <begin position="1299"/>
        <end position="1318"/>
    </location>
</feature>
<accession>A0ABQ8UUX9</accession>
<dbReference type="InterPro" id="IPR003594">
    <property type="entry name" value="HATPase_dom"/>
</dbReference>
<feature type="domain" description="Histidine kinase" evidence="7">
    <location>
        <begin position="84"/>
        <end position="186"/>
    </location>
</feature>
<feature type="compositionally biased region" description="Pro residues" evidence="6">
    <location>
        <begin position="432"/>
        <end position="445"/>
    </location>
</feature>
<evidence type="ECO:0000256" key="4">
    <source>
        <dbReference type="ARBA" id="ARBA00022777"/>
    </source>
</evidence>
<protein>
    <recommendedName>
        <fullName evidence="2">histidine kinase</fullName>
        <ecNumber evidence="2">2.7.13.3</ecNumber>
    </recommendedName>
</protein>
<evidence type="ECO:0000313" key="9">
    <source>
        <dbReference type="EMBL" id="KAJ4461552.1"/>
    </source>
</evidence>
<organism evidence="9 10">
    <name type="scientific">Paratrimastix pyriformis</name>
    <dbReference type="NCBI Taxonomy" id="342808"/>
    <lineage>
        <taxon>Eukaryota</taxon>
        <taxon>Metamonada</taxon>
        <taxon>Preaxostyla</taxon>
        <taxon>Paratrimastigidae</taxon>
        <taxon>Paratrimastix</taxon>
    </lineage>
</organism>
<feature type="compositionally biased region" description="Pro residues" evidence="6">
    <location>
        <begin position="1056"/>
        <end position="1068"/>
    </location>
</feature>
<dbReference type="SUPFAM" id="SSF52172">
    <property type="entry name" value="CheY-like"/>
    <property type="match status" value="2"/>
</dbReference>
<evidence type="ECO:0000256" key="2">
    <source>
        <dbReference type="ARBA" id="ARBA00012438"/>
    </source>
</evidence>
<feature type="compositionally biased region" description="Low complexity" evidence="6">
    <location>
        <begin position="288"/>
        <end position="304"/>
    </location>
</feature>
<feature type="compositionally biased region" description="Low complexity" evidence="6">
    <location>
        <begin position="1037"/>
        <end position="1055"/>
    </location>
</feature>
<feature type="compositionally biased region" description="Polar residues" evidence="6">
    <location>
        <begin position="1069"/>
        <end position="1078"/>
    </location>
</feature>
<evidence type="ECO:0000256" key="6">
    <source>
        <dbReference type="SAM" id="MobiDB-lite"/>
    </source>
</evidence>
<feature type="domain" description="Response regulatory" evidence="8">
    <location>
        <begin position="769"/>
        <end position="976"/>
    </location>
</feature>
<dbReference type="PROSITE" id="PS50110">
    <property type="entry name" value="RESPONSE_REGULATORY"/>
    <property type="match status" value="1"/>
</dbReference>
<feature type="compositionally biased region" description="Pro residues" evidence="6">
    <location>
        <begin position="1319"/>
        <end position="1329"/>
    </location>
</feature>
<dbReference type="InterPro" id="IPR001789">
    <property type="entry name" value="Sig_transdc_resp-reg_receiver"/>
</dbReference>
<dbReference type="PRINTS" id="PR00344">
    <property type="entry name" value="BCTRLSENSOR"/>
</dbReference>
<feature type="compositionally biased region" description="Polar residues" evidence="6">
    <location>
        <begin position="495"/>
        <end position="510"/>
    </location>
</feature>
<dbReference type="EC" id="2.7.13.3" evidence="2"/>
<dbReference type="PANTHER" id="PTHR43047">
    <property type="entry name" value="TWO-COMPONENT HISTIDINE PROTEIN KINASE"/>
    <property type="match status" value="1"/>
</dbReference>
<comment type="catalytic activity">
    <reaction evidence="1">
        <text>ATP + protein L-histidine = ADP + protein N-phospho-L-histidine.</text>
        <dbReference type="EC" id="2.7.13.3"/>
    </reaction>
</comment>
<dbReference type="Pfam" id="PF02518">
    <property type="entry name" value="HATPase_c"/>
    <property type="match status" value="1"/>
</dbReference>
<dbReference type="Gene3D" id="3.40.50.2300">
    <property type="match status" value="1"/>
</dbReference>
<dbReference type="EMBL" id="JAPMOS010000007">
    <property type="protein sequence ID" value="KAJ4461552.1"/>
    <property type="molecule type" value="Genomic_DNA"/>
</dbReference>
<feature type="region of interest" description="Disordered" evidence="6">
    <location>
        <begin position="211"/>
        <end position="407"/>
    </location>
</feature>
<feature type="compositionally biased region" description="Low complexity" evidence="6">
    <location>
        <begin position="215"/>
        <end position="229"/>
    </location>
</feature>
<evidence type="ECO:0000313" key="10">
    <source>
        <dbReference type="Proteomes" id="UP001141327"/>
    </source>
</evidence>
<feature type="compositionally biased region" description="Low complexity" evidence="6">
    <location>
        <begin position="743"/>
        <end position="755"/>
    </location>
</feature>
<evidence type="ECO:0000256" key="3">
    <source>
        <dbReference type="ARBA" id="ARBA00022679"/>
    </source>
</evidence>
<comment type="caution">
    <text evidence="9">The sequence shown here is derived from an EMBL/GenBank/DDBJ whole genome shotgun (WGS) entry which is preliminary data.</text>
</comment>
<keyword evidence="4 9" id="KW-0418">Kinase</keyword>
<feature type="region of interest" description="Disordered" evidence="6">
    <location>
        <begin position="1037"/>
        <end position="1080"/>
    </location>
</feature>
<evidence type="ECO:0000259" key="7">
    <source>
        <dbReference type="PROSITE" id="PS50109"/>
    </source>
</evidence>
<feature type="region of interest" description="Disordered" evidence="6">
    <location>
        <begin position="480"/>
        <end position="516"/>
    </location>
</feature>
<feature type="region of interest" description="Disordered" evidence="6">
    <location>
        <begin position="674"/>
        <end position="761"/>
    </location>
</feature>
<evidence type="ECO:0000259" key="8">
    <source>
        <dbReference type="PROSITE" id="PS50110"/>
    </source>
</evidence>
<evidence type="ECO:0000256" key="5">
    <source>
        <dbReference type="PROSITE-ProRule" id="PRU00169"/>
    </source>
</evidence>
<feature type="compositionally biased region" description="Polar residues" evidence="6">
    <location>
        <begin position="697"/>
        <end position="712"/>
    </location>
</feature>
<feature type="compositionally biased region" description="Pro residues" evidence="6">
    <location>
        <begin position="245"/>
        <end position="269"/>
    </location>
</feature>
<dbReference type="InterPro" id="IPR036890">
    <property type="entry name" value="HATPase_C_sf"/>
</dbReference>
<name>A0ABQ8UUX9_9EUKA</name>
<feature type="compositionally biased region" description="Gly residues" evidence="6">
    <location>
        <begin position="722"/>
        <end position="742"/>
    </location>
</feature>
<dbReference type="SMART" id="SM00448">
    <property type="entry name" value="REC"/>
    <property type="match status" value="1"/>
</dbReference>
<dbReference type="Pfam" id="PF00072">
    <property type="entry name" value="Response_reg"/>
    <property type="match status" value="1"/>
</dbReference>
<dbReference type="CDD" id="cd00075">
    <property type="entry name" value="HATPase"/>
    <property type="match status" value="1"/>
</dbReference>
<reference evidence="9" key="1">
    <citation type="journal article" date="2022" name="bioRxiv">
        <title>Genomics of Preaxostyla Flagellates Illuminates Evolutionary Transitions and the Path Towards Mitochondrial Loss.</title>
        <authorList>
            <person name="Novak L.V.F."/>
            <person name="Treitli S.C."/>
            <person name="Pyrih J."/>
            <person name="Halakuc P."/>
            <person name="Pipaliya S.V."/>
            <person name="Vacek V."/>
            <person name="Brzon O."/>
            <person name="Soukal P."/>
            <person name="Eme L."/>
            <person name="Dacks J.B."/>
            <person name="Karnkowska A."/>
            <person name="Elias M."/>
            <person name="Hampl V."/>
        </authorList>
    </citation>
    <scope>NUCLEOTIDE SEQUENCE</scope>
    <source>
        <strain evidence="9">RCP-MX</strain>
    </source>
</reference>
<feature type="compositionally biased region" description="Basic residues" evidence="6">
    <location>
        <begin position="368"/>
        <end position="387"/>
    </location>
</feature>
<feature type="modified residue" description="4-aspartylphosphate" evidence="5">
    <location>
        <position position="840"/>
    </location>
</feature>
<evidence type="ECO:0000256" key="1">
    <source>
        <dbReference type="ARBA" id="ARBA00000085"/>
    </source>
</evidence>
<keyword evidence="5" id="KW-0597">Phosphoprotein</keyword>
<dbReference type="Proteomes" id="UP001141327">
    <property type="component" value="Unassembled WGS sequence"/>
</dbReference>